<reference evidence="8" key="1">
    <citation type="submission" date="2014-11" db="EMBL/GenBank/DDBJ databases">
        <authorList>
            <person name="Otto D Thomas"/>
            <person name="Naeem Raeece"/>
        </authorList>
    </citation>
    <scope>NUCLEOTIDE SEQUENCE</scope>
</reference>
<dbReference type="PANTHER" id="PTHR11851:SF49">
    <property type="entry name" value="MITOCHONDRIAL-PROCESSING PEPTIDASE SUBUNIT ALPHA"/>
    <property type="match status" value="1"/>
</dbReference>
<protein>
    <recommendedName>
        <fullName evidence="3">Alpha-MPP</fullName>
    </recommendedName>
    <alternativeName>
        <fullName evidence="4">Inactive zinc metalloprotease alpha</fullName>
    </alternativeName>
</protein>
<comment type="similarity">
    <text evidence="2 5">Belongs to the peptidase M16 family.</text>
</comment>
<dbReference type="GO" id="GO:0005739">
    <property type="term" value="C:mitochondrion"/>
    <property type="evidence" value="ECO:0007669"/>
    <property type="project" value="TreeGrafter"/>
</dbReference>
<dbReference type="Pfam" id="PF05193">
    <property type="entry name" value="Peptidase_M16_C"/>
    <property type="match status" value="1"/>
</dbReference>
<dbReference type="SUPFAM" id="SSF63411">
    <property type="entry name" value="LuxS/MPP-like metallohydrolase"/>
    <property type="match status" value="2"/>
</dbReference>
<feature type="domain" description="Peptidase M16 C-terminal" evidence="7">
    <location>
        <begin position="276"/>
        <end position="459"/>
    </location>
</feature>
<dbReference type="GO" id="GO:0004222">
    <property type="term" value="F:metalloendopeptidase activity"/>
    <property type="evidence" value="ECO:0007669"/>
    <property type="project" value="InterPro"/>
</dbReference>
<dbReference type="Pfam" id="PF00675">
    <property type="entry name" value="Peptidase_M16"/>
    <property type="match status" value="1"/>
</dbReference>
<evidence type="ECO:0000256" key="4">
    <source>
        <dbReference type="ARBA" id="ARBA00032315"/>
    </source>
</evidence>
<gene>
    <name evidence="8" type="ORF">Cvel_10526</name>
</gene>
<dbReference type="AlphaFoldDB" id="A0A0G4I2Y0"/>
<organism evidence="8">
    <name type="scientific">Chromera velia CCMP2878</name>
    <dbReference type="NCBI Taxonomy" id="1169474"/>
    <lineage>
        <taxon>Eukaryota</taxon>
        <taxon>Sar</taxon>
        <taxon>Alveolata</taxon>
        <taxon>Colpodellida</taxon>
        <taxon>Chromeraceae</taxon>
        <taxon>Chromera</taxon>
    </lineage>
</organism>
<dbReference type="InterPro" id="IPR011765">
    <property type="entry name" value="Pept_M16_N"/>
</dbReference>
<evidence type="ECO:0000313" key="8">
    <source>
        <dbReference type="EMBL" id="CEM51291.1"/>
    </source>
</evidence>
<accession>A0A0G4I2Y0</accession>
<dbReference type="PhylomeDB" id="A0A0G4I2Y0"/>
<dbReference type="InterPro" id="IPR001431">
    <property type="entry name" value="Pept_M16_Zn_BS"/>
</dbReference>
<evidence type="ECO:0000259" key="6">
    <source>
        <dbReference type="Pfam" id="PF00675"/>
    </source>
</evidence>
<dbReference type="InterPro" id="IPR050361">
    <property type="entry name" value="MPP/UQCRC_Complex"/>
</dbReference>
<dbReference type="PROSITE" id="PS00143">
    <property type="entry name" value="INSULINASE"/>
    <property type="match status" value="1"/>
</dbReference>
<dbReference type="VEuPathDB" id="CryptoDB:Cvel_10526"/>
<evidence type="ECO:0000256" key="3">
    <source>
        <dbReference type="ARBA" id="ARBA00030006"/>
    </source>
</evidence>
<dbReference type="GO" id="GO:0006508">
    <property type="term" value="P:proteolysis"/>
    <property type="evidence" value="ECO:0007669"/>
    <property type="project" value="InterPro"/>
</dbReference>
<proteinExistence type="inferred from homology"/>
<evidence type="ECO:0000256" key="5">
    <source>
        <dbReference type="RuleBase" id="RU004447"/>
    </source>
</evidence>
<evidence type="ECO:0000256" key="1">
    <source>
        <dbReference type="ARBA" id="ARBA00002123"/>
    </source>
</evidence>
<dbReference type="GO" id="GO:0046872">
    <property type="term" value="F:metal ion binding"/>
    <property type="evidence" value="ECO:0007669"/>
    <property type="project" value="InterPro"/>
</dbReference>
<dbReference type="Gene3D" id="3.30.830.10">
    <property type="entry name" value="Metalloenzyme, LuxS/M16 peptidase-like"/>
    <property type="match status" value="2"/>
</dbReference>
<name>A0A0G4I2Y0_9ALVE</name>
<feature type="domain" description="Peptidase M16 N-terminal" evidence="6">
    <location>
        <begin position="130"/>
        <end position="268"/>
    </location>
</feature>
<sequence>MIPSRTCLSSSLRQWRRSFPLCRLPSRFPPLACRGFFSSSSSASSSTTKKPDFPVFPFKKEDPAVIQTEAPHVPFLFPGDETPSRNPYANIPLNVSALEKDEEGKFASVGHELKYAQLENGLRIASCDRGGVHSSLGLFVDAGTRLEDPSNFGVSHMMELMAFQSSKHLSHLRTVKTVEAVAAHASAMSGKEHLVYSVDCLRQFMPLMVPLMVGNVASPLFLPEEVEKAASKVEDVWRKAAMNPEHQVTELLHAAAYQNNTLGFPTHCSEQSLEYFNEETMRKFMADYFTPDRMVFVGVNVNHDELCKWLMRSFAEYKTPPPNPHVQRPRATYTGGDCRMEAPIEMMHLAVGWETAGWNSEDLVPATVLQTILGGGGSFSMGGPGKGMHSRLYTQVLNHQSGVESCIAFNSMYADSGLFGLYFQGHAECGADVTNQLVSQARKLGTVTGDELRRAKNALKASIHMNLETKAVLVEDVGRQLLMSGTWQSPGELTEKIDAVNEPEIAALVHRIFKKPPSVAAYGHIGGERGVPGYEEIRTKLTARR</sequence>
<dbReference type="InterPro" id="IPR007863">
    <property type="entry name" value="Peptidase_M16_C"/>
</dbReference>
<comment type="function">
    <text evidence="1">Substrate recognition and binding subunit of the essential mitochondrial processing protease (MPP), which cleaves the mitochondrial sequence off newly imported precursors proteins.</text>
</comment>
<dbReference type="EMBL" id="CDMZ01004903">
    <property type="protein sequence ID" value="CEM51291.1"/>
    <property type="molecule type" value="Genomic_DNA"/>
</dbReference>
<evidence type="ECO:0000256" key="2">
    <source>
        <dbReference type="ARBA" id="ARBA00007261"/>
    </source>
</evidence>
<evidence type="ECO:0000259" key="7">
    <source>
        <dbReference type="Pfam" id="PF05193"/>
    </source>
</evidence>
<dbReference type="InterPro" id="IPR011249">
    <property type="entry name" value="Metalloenz_LuxS/M16"/>
</dbReference>
<dbReference type="PANTHER" id="PTHR11851">
    <property type="entry name" value="METALLOPROTEASE"/>
    <property type="match status" value="1"/>
</dbReference>